<dbReference type="SMART" id="SM00637">
    <property type="entry name" value="CBD_II"/>
    <property type="match status" value="1"/>
</dbReference>
<evidence type="ECO:0000256" key="2">
    <source>
        <dbReference type="ARBA" id="ARBA00023295"/>
    </source>
</evidence>
<dbReference type="InterPro" id="IPR008965">
    <property type="entry name" value="CBM2/CBM3_carb-bd_dom_sf"/>
</dbReference>
<keyword evidence="2" id="KW-0326">Glycosidase</keyword>
<protein>
    <submittedName>
        <fullName evidence="5">Cellulose-binding domain-containing protein</fullName>
    </submittedName>
</protein>
<dbReference type="RefSeq" id="WP_261693526.1">
    <property type="nucleotide sequence ID" value="NZ_CP104694.1"/>
</dbReference>
<reference evidence="5" key="1">
    <citation type="submission" date="2022-09" db="EMBL/GenBank/DDBJ databases">
        <title>Tahibacter sp. nov., isolated from a fresh water.</title>
        <authorList>
            <person name="Baek J.H."/>
            <person name="Lee J.K."/>
            <person name="Kim J.M."/>
            <person name="Jeon C.O."/>
        </authorList>
    </citation>
    <scope>NUCLEOTIDE SEQUENCE</scope>
    <source>
        <strain evidence="5">W38</strain>
    </source>
</reference>
<evidence type="ECO:0000313" key="6">
    <source>
        <dbReference type="Proteomes" id="UP001064632"/>
    </source>
</evidence>
<dbReference type="EMBL" id="CP104694">
    <property type="protein sequence ID" value="UXI66542.1"/>
    <property type="molecule type" value="Genomic_DNA"/>
</dbReference>
<dbReference type="SUPFAM" id="SSF49384">
    <property type="entry name" value="Carbohydrate-binding domain"/>
    <property type="match status" value="1"/>
</dbReference>
<dbReference type="Gene3D" id="2.60.40.290">
    <property type="match status" value="1"/>
</dbReference>
<dbReference type="PROSITE" id="PS00561">
    <property type="entry name" value="CBM2_A"/>
    <property type="match status" value="1"/>
</dbReference>
<evidence type="ECO:0000313" key="5">
    <source>
        <dbReference type="EMBL" id="UXI66542.1"/>
    </source>
</evidence>
<dbReference type="Pfam" id="PF00553">
    <property type="entry name" value="CBM_2"/>
    <property type="match status" value="1"/>
</dbReference>
<sequence length="678" mass="71597">MTRRIALAGVAACFLFCSAVAAVEVTVARTSSWSGGYNGQIRLRNDQAAAVSEWQLGFHASTTLTSVWNAVTLSASGGDWLLGNASWNGTIGPGTTVAIGFGGTGELVDGSISGCRFNGAACTVTYVDEAGGSGGAAAISLAGVPASAIRVNVAAGAMTSHGLSVGGDPSATFTVISNNPSVVDARIVNGATLQLRGLAAGRAGVLLKSVAGNAVRRIGVAVGAGASAPGMPPHLAIGSVSEDTPADLDFWWDIGAGRRNRRVDVRYIYLNGGSFAGWDTWSNEPGGRARSFIRESRRLGFIPYFVFYNIPDSGEDYTLDLAHMQSASYMAAYFRNLALALRIANEESPDDTVGFLFEPDFIGYMAQQSGQRPATLQAATHAAYDAGILVAGSDPVFPNTLTGLVSAINYLVAKTAPQVQFGWQVNLWASPPGGFTTTVPGNGLMHKTDAVGVVAGRPLIYDEAAAITRYYVEAGVASHGADFISIDKYGLDAVGHAAAGATDPSQAPWFWHSDHWFNYLTFVRAMRAQSGLPVVLWQLPVGRINRSLLPNPYANNAPFPDLSNTVTRYEDSAPSFFLGDTFQVSGIRRTWFSRNEGAAPGIVVGTDQVTWPSRMQEARDAGVSMILFGAGVGASTDGVGSPPTDDYWWISRVQDYYDAPVLLQPPSDLLFRDGFQSP</sequence>
<dbReference type="PROSITE" id="PS51173">
    <property type="entry name" value="CBM2"/>
    <property type="match status" value="1"/>
</dbReference>
<keyword evidence="3" id="KW-0732">Signal</keyword>
<evidence type="ECO:0000256" key="1">
    <source>
        <dbReference type="ARBA" id="ARBA00022801"/>
    </source>
</evidence>
<evidence type="ECO:0000259" key="4">
    <source>
        <dbReference type="PROSITE" id="PS51173"/>
    </source>
</evidence>
<keyword evidence="1" id="KW-0378">Hydrolase</keyword>
<feature type="domain" description="CBM2" evidence="4">
    <location>
        <begin position="16"/>
        <end position="125"/>
    </location>
</feature>
<dbReference type="Proteomes" id="UP001064632">
    <property type="component" value="Chromosome"/>
</dbReference>
<dbReference type="InterPro" id="IPR012291">
    <property type="entry name" value="CBM2_carb-bd_dom_sf"/>
</dbReference>
<gene>
    <name evidence="5" type="ORF">N4264_17540</name>
</gene>
<dbReference type="InterPro" id="IPR001919">
    <property type="entry name" value="CBD2"/>
</dbReference>
<keyword evidence="6" id="KW-1185">Reference proteome</keyword>
<organism evidence="5 6">
    <name type="scientific">Tahibacter amnicola</name>
    <dbReference type="NCBI Taxonomy" id="2976241"/>
    <lineage>
        <taxon>Bacteria</taxon>
        <taxon>Pseudomonadati</taxon>
        <taxon>Pseudomonadota</taxon>
        <taxon>Gammaproteobacteria</taxon>
        <taxon>Lysobacterales</taxon>
        <taxon>Rhodanobacteraceae</taxon>
        <taxon>Tahibacter</taxon>
    </lineage>
</organism>
<accession>A0ABY6B9T1</accession>
<dbReference type="InterPro" id="IPR018366">
    <property type="entry name" value="CBM2_CS"/>
</dbReference>
<name>A0ABY6B9T1_9GAMM</name>
<feature type="chain" id="PRO_5046643675" evidence="3">
    <location>
        <begin position="22"/>
        <end position="678"/>
    </location>
</feature>
<feature type="signal peptide" evidence="3">
    <location>
        <begin position="1"/>
        <end position="21"/>
    </location>
</feature>
<proteinExistence type="predicted"/>
<evidence type="ECO:0000256" key="3">
    <source>
        <dbReference type="SAM" id="SignalP"/>
    </source>
</evidence>